<dbReference type="HOGENOM" id="CLU_921300_0_0_1"/>
<keyword evidence="2" id="KW-1185">Reference proteome</keyword>
<organism evidence="1 2">
    <name type="scientific">Botryobasidium botryosum (strain FD-172 SS1)</name>
    <dbReference type="NCBI Taxonomy" id="930990"/>
    <lineage>
        <taxon>Eukaryota</taxon>
        <taxon>Fungi</taxon>
        <taxon>Dikarya</taxon>
        <taxon>Basidiomycota</taxon>
        <taxon>Agaricomycotina</taxon>
        <taxon>Agaricomycetes</taxon>
        <taxon>Cantharellales</taxon>
        <taxon>Botryobasidiaceae</taxon>
        <taxon>Botryobasidium</taxon>
    </lineage>
</organism>
<evidence type="ECO:0000313" key="1">
    <source>
        <dbReference type="EMBL" id="KDQ05881.1"/>
    </source>
</evidence>
<dbReference type="EMBL" id="KL198176">
    <property type="protein sequence ID" value="KDQ05881.1"/>
    <property type="molecule type" value="Genomic_DNA"/>
</dbReference>
<reference evidence="2" key="1">
    <citation type="journal article" date="2014" name="Proc. Natl. Acad. Sci. U.S.A.">
        <title>Extensive sampling of basidiomycete genomes demonstrates inadequacy of the white-rot/brown-rot paradigm for wood decay fungi.</title>
        <authorList>
            <person name="Riley R."/>
            <person name="Salamov A.A."/>
            <person name="Brown D.W."/>
            <person name="Nagy L.G."/>
            <person name="Floudas D."/>
            <person name="Held B.W."/>
            <person name="Levasseur A."/>
            <person name="Lombard V."/>
            <person name="Morin E."/>
            <person name="Otillar R."/>
            <person name="Lindquist E.A."/>
            <person name="Sun H."/>
            <person name="LaButti K.M."/>
            <person name="Schmutz J."/>
            <person name="Jabbour D."/>
            <person name="Luo H."/>
            <person name="Baker S.E."/>
            <person name="Pisabarro A.G."/>
            <person name="Walton J.D."/>
            <person name="Blanchette R.A."/>
            <person name="Henrissat B."/>
            <person name="Martin F."/>
            <person name="Cullen D."/>
            <person name="Hibbett D.S."/>
            <person name="Grigoriev I.V."/>
        </authorList>
    </citation>
    <scope>NUCLEOTIDE SEQUENCE [LARGE SCALE GENOMIC DNA]</scope>
    <source>
        <strain evidence="2">FD-172 SS1</strain>
    </source>
</reference>
<protein>
    <submittedName>
        <fullName evidence="1">Uncharacterized protein</fullName>
    </submittedName>
</protein>
<name>A0A067M2U5_BOTB1</name>
<evidence type="ECO:0000313" key="2">
    <source>
        <dbReference type="Proteomes" id="UP000027195"/>
    </source>
</evidence>
<accession>A0A067M2U5</accession>
<proteinExistence type="predicted"/>
<sequence>MPLRVGFPSESEERALRPVSATVDSHPTRAENPAEWTYAVVLYNATTGASASLLNQLRAATDALPFPNVVIAPALLSEDELSNNYMPVAAFPFCYVRGSVSVESFLFHMRSFWMCPGVSTAPIHFSKMSPNVLRDAKDPLFNRLLCQLVNTHLPPCSSMRSTNNIPSPFPRGQRSVVLPYFNPHLFFPPWILLFLSALRTLADKCGKWEEATRLLTHPNGFSHLRLLADVARARMLTLPWDSIVPGYSTFVDLKTSQLPDLLTVGLVTDSIMNAGGKYVQSHQHPSSHLLIFDTFLGSLLAL</sequence>
<gene>
    <name evidence="1" type="ORF">BOTBODRAFT_182128</name>
</gene>
<dbReference type="InParanoid" id="A0A067M2U5"/>
<dbReference type="AlphaFoldDB" id="A0A067M2U5"/>
<dbReference type="Proteomes" id="UP000027195">
    <property type="component" value="Unassembled WGS sequence"/>
</dbReference>
<dbReference type="OrthoDB" id="3260096at2759"/>